<dbReference type="Proteomes" id="UP000839897">
    <property type="component" value="Unassembled WGS sequence"/>
</dbReference>
<dbReference type="EMBL" id="DAAHAT010000048">
    <property type="protein sequence ID" value="HAB5341120.1"/>
    <property type="molecule type" value="Genomic_DNA"/>
</dbReference>
<evidence type="ECO:0000313" key="18">
    <source>
        <dbReference type="Proteomes" id="UP000307695"/>
    </source>
</evidence>
<evidence type="ECO:0000313" key="14">
    <source>
        <dbReference type="EMBL" id="HAB5341120.1"/>
    </source>
</evidence>
<evidence type="ECO:0000313" key="10">
    <source>
        <dbReference type="EMBL" id="HAB4596831.1"/>
    </source>
</evidence>
<evidence type="ECO:0000313" key="12">
    <source>
        <dbReference type="EMBL" id="HAB4820855.1"/>
    </source>
</evidence>
<dbReference type="EMBL" id="AAKORV010000007">
    <property type="protein sequence ID" value="ECU0429829.1"/>
    <property type="molecule type" value="Genomic_DNA"/>
</dbReference>
<comment type="caution">
    <text evidence="9">The sequence shown here is derived from an EMBL/GenBank/DDBJ whole genome shotgun (WGS) entry which is preliminary data.</text>
</comment>
<dbReference type="AlphaFoldDB" id="A0A418Z3E8"/>
<reference evidence="17" key="5">
    <citation type="submission" date="2019-03" db="EMBL/GenBank/DDBJ databases">
        <authorList>
            <person name="Tay M."/>
        </authorList>
    </citation>
    <scope>NUCLEOTIDE SEQUENCE</scope>
    <source>
        <strain evidence="17">SL_63_S360</strain>
    </source>
</reference>
<dbReference type="EMBL" id="DAAGVH010000023">
    <property type="protein sequence ID" value="HAB4704136.1"/>
    <property type="molecule type" value="Genomic_DNA"/>
</dbReference>
<dbReference type="EMBL" id="AAHGAG010000006">
    <property type="protein sequence ID" value="EBV6812043.1"/>
    <property type="molecule type" value="Genomic_DNA"/>
</dbReference>
<evidence type="ECO:0000313" key="5">
    <source>
        <dbReference type="EMBL" id="HAB1446427.1"/>
    </source>
</evidence>
<dbReference type="EMBL" id="DAAFUS010000133">
    <property type="protein sequence ID" value="HAB1446427.1"/>
    <property type="molecule type" value="Genomic_DNA"/>
</dbReference>
<reference evidence="4" key="2">
    <citation type="submission" date="2018-07" db="EMBL/GenBank/DDBJ databases">
        <authorList>
            <consortium name="NARMS: The National Antimicrobial Resistance Monitoring System"/>
        </authorList>
    </citation>
    <scope>NUCLEOTIDE SEQUENCE [LARGE SCALE GENOMIC DNA]</scope>
    <source>
        <strain evidence="4">FSIS11808084</strain>
    </source>
</reference>
<evidence type="ECO:0000313" key="4">
    <source>
        <dbReference type="EMBL" id="ECU0429829.1"/>
    </source>
</evidence>
<evidence type="ECO:0000313" key="9">
    <source>
        <dbReference type="EMBL" id="HAB4512902.1"/>
    </source>
</evidence>
<sequence length="120" mass="14319">MWMNQLEYRKAYNLDELISKIMSGYKKDNFCLYTKEYESSARADLICYLEMYPVISDDDDDDDDEVYPEFVINNSLELFFYGDQFLDVLRNISTQKENPSMEDFIAGLNFYLENDNFIDL</sequence>
<dbReference type="EMBL" id="SMQU01000016">
    <property type="protein sequence ID" value="TLB92510.1"/>
    <property type="molecule type" value="Genomic_DNA"/>
</dbReference>
<dbReference type="EMBL" id="AAHFUD010000005">
    <property type="protein sequence ID" value="EBV6110309.1"/>
    <property type="molecule type" value="Genomic_DNA"/>
</dbReference>
<evidence type="ECO:0000313" key="16">
    <source>
        <dbReference type="EMBL" id="HAE1293677.1"/>
    </source>
</evidence>
<dbReference type="EMBL" id="DAAGTN010000005">
    <property type="protein sequence ID" value="HAB4491662.1"/>
    <property type="molecule type" value="Genomic_DNA"/>
</dbReference>
<protein>
    <recommendedName>
        <fullName evidence="1">DUF7716 domain-containing protein</fullName>
    </recommendedName>
</protein>
<accession>A0A418Z3E8</accession>
<reference evidence="9" key="1">
    <citation type="journal article" date="2018" name="Genome Biol.">
        <title>SKESA: strategic k-mer extension for scrupulous assemblies.</title>
        <authorList>
            <person name="Souvorov A."/>
            <person name="Agarwala R."/>
            <person name="Lipman D.J."/>
        </authorList>
    </citation>
    <scope>NUCLEOTIDE SEQUENCE</scope>
    <source>
        <strain evidence="9">Salmonella enterica</strain>
    </source>
</reference>
<evidence type="ECO:0000313" key="2">
    <source>
        <dbReference type="EMBL" id="EBV6110309.1"/>
    </source>
</evidence>
<gene>
    <name evidence="3" type="ORF">AA04_13855</name>
    <name evidence="4" type="ORF">C9711_15920</name>
    <name evidence="17" type="ORF">E2E95_22775</name>
    <name evidence="16" type="ORF">G2930_22850</name>
    <name evidence="11" type="ORF">GB065_23025</name>
    <name evidence="13" type="ORF">GB089_22730</name>
    <name evidence="10" type="ORF">GB386_22710</name>
    <name evidence="6" type="ORF">GB461_15210</name>
    <name evidence="14" type="ORF">GB615_22760</name>
    <name evidence="15" type="ORF">GBS40_13630</name>
    <name evidence="5" type="ORF">GBX16_22690</name>
    <name evidence="7" type="ORF">GBX60_23855</name>
    <name evidence="8" type="ORF">GBY76_09025</name>
    <name evidence="12" type="ORF">GBY89_22640</name>
    <name evidence="9" type="ORF">GBZ00_05175</name>
    <name evidence="2" type="ORF">OL14_11775</name>
</gene>
<dbReference type="EMBL" id="DAAGWH010000041">
    <property type="protein sequence ID" value="HAB4820855.1"/>
    <property type="molecule type" value="Genomic_DNA"/>
</dbReference>
<feature type="domain" description="DUF7716" evidence="1">
    <location>
        <begin position="49"/>
        <end position="119"/>
    </location>
</feature>
<name>A0A418Z3E8_SALET</name>
<organism evidence="9">
    <name type="scientific">Salmonella enterica subsp. enterica serovar Mbandaka</name>
    <dbReference type="NCBI Taxonomy" id="192954"/>
    <lineage>
        <taxon>Bacteria</taxon>
        <taxon>Pseudomonadati</taxon>
        <taxon>Pseudomonadota</taxon>
        <taxon>Gammaproteobacteria</taxon>
        <taxon>Enterobacterales</taxon>
        <taxon>Enterobacteriaceae</taxon>
        <taxon>Salmonella</taxon>
    </lineage>
</organism>
<evidence type="ECO:0000313" key="11">
    <source>
        <dbReference type="EMBL" id="HAB4704136.1"/>
    </source>
</evidence>
<dbReference type="InterPro" id="IPR056133">
    <property type="entry name" value="DUF7716"/>
</dbReference>
<reference evidence="9" key="6">
    <citation type="submission" date="2019-10" db="EMBL/GenBank/DDBJ databases">
        <authorList>
            <consortium name="NCBI Pathogen Detection Project"/>
        </authorList>
    </citation>
    <scope>NUCLEOTIDE SEQUENCE</scope>
    <source>
        <strain evidence="9">Salmonella enterica</strain>
    </source>
</reference>
<evidence type="ECO:0000313" key="13">
    <source>
        <dbReference type="EMBL" id="HAB5195148.1"/>
    </source>
</evidence>
<evidence type="ECO:0000313" key="6">
    <source>
        <dbReference type="EMBL" id="HAB1634043.1"/>
    </source>
</evidence>
<evidence type="ECO:0000313" key="15">
    <source>
        <dbReference type="EMBL" id="HAB6330876.1"/>
    </source>
</evidence>
<evidence type="ECO:0000313" key="8">
    <source>
        <dbReference type="EMBL" id="HAB4491662.1"/>
    </source>
</evidence>
<evidence type="ECO:0000313" key="7">
    <source>
        <dbReference type="EMBL" id="HAB4079765.1"/>
    </source>
</evidence>
<evidence type="ECO:0000313" key="3">
    <source>
        <dbReference type="EMBL" id="EBV6812043.1"/>
    </source>
</evidence>
<dbReference type="EMBL" id="DAAGPX010000074">
    <property type="protein sequence ID" value="HAB4079765.1"/>
    <property type="molecule type" value="Genomic_DNA"/>
</dbReference>
<dbReference type="Pfam" id="PF24832">
    <property type="entry name" value="DUF7716"/>
    <property type="match status" value="1"/>
</dbReference>
<dbReference type="EMBL" id="DAAHJF010000006">
    <property type="protein sequence ID" value="HAB6330876.1"/>
    <property type="molecule type" value="Genomic_DNA"/>
</dbReference>
<dbReference type="EMBL" id="DAAGTR010000002">
    <property type="protein sequence ID" value="HAB4512902.1"/>
    <property type="molecule type" value="Genomic_DNA"/>
</dbReference>
<dbReference type="EMBL" id="DAAGZN010000084">
    <property type="protein sequence ID" value="HAB5195148.1"/>
    <property type="molecule type" value="Genomic_DNA"/>
</dbReference>
<reference evidence="2" key="3">
    <citation type="submission" date="2018-07" db="EMBL/GenBank/DDBJ databases">
        <authorList>
            <consortium name="GenomeTrakr network: Whole genome sequencing for foodborne pathogen traceback"/>
        </authorList>
    </citation>
    <scope>NUCLEOTIDE SEQUENCE</scope>
    <source>
        <strain evidence="3">FSW0086</strain>
        <strain evidence="2">NY-30482</strain>
    </source>
</reference>
<dbReference type="Proteomes" id="UP000307695">
    <property type="component" value="Unassembled WGS sequence"/>
</dbReference>
<evidence type="ECO:0000259" key="1">
    <source>
        <dbReference type="Pfam" id="PF24832"/>
    </source>
</evidence>
<dbReference type="EMBL" id="DAAGUJ010000064">
    <property type="protein sequence ID" value="HAB4596831.1"/>
    <property type="molecule type" value="Genomic_DNA"/>
</dbReference>
<evidence type="ECO:0000313" key="17">
    <source>
        <dbReference type="EMBL" id="TLB92510.1"/>
    </source>
</evidence>
<dbReference type="EMBL" id="DAAQXP010000160">
    <property type="protein sequence ID" value="HAE1293677.1"/>
    <property type="molecule type" value="Genomic_DNA"/>
</dbReference>
<proteinExistence type="predicted"/>
<dbReference type="EMBL" id="DAAFVC010000006">
    <property type="protein sequence ID" value="HAB1634043.1"/>
    <property type="molecule type" value="Genomic_DNA"/>
</dbReference>
<reference evidence="17 18" key="4">
    <citation type="journal article" date="2019" name="Foodborne Pathog. Dis.">
        <title>Whole Genome Sequencing Analysis of Nontyphoidal Salmonella enterica of Chicken Meat and Human Origin Under Surveillance in Sri Lanka.</title>
        <authorList>
            <person name="Tay M.Y.F."/>
            <person name="Pathirage S."/>
            <person name="Chandrasekaran L."/>
            <person name="Wickramasuriya U."/>
            <person name="Sadeepanie N."/>
            <person name="Waidyarathna K.D.K."/>
            <person name="Liyanage L.D.C."/>
            <person name="Seow K.L.G."/>
            <person name="Hendriksen R.S."/>
            <person name="Takeuchi M.T."/>
            <person name="Schlundt J."/>
        </authorList>
    </citation>
    <scope>NUCLEOTIDE SEQUENCE [LARGE SCALE GENOMIC DNA]</scope>
    <source>
        <strain evidence="17 18">SL_63_S360</strain>
    </source>
</reference>